<evidence type="ECO:0000313" key="1">
    <source>
        <dbReference type="EMBL" id="MBO1317485.1"/>
    </source>
</evidence>
<comment type="caution">
    <text evidence="1">The sequence shown here is derived from an EMBL/GenBank/DDBJ whole genome shotgun (WGS) entry which is preliminary data.</text>
</comment>
<proteinExistence type="predicted"/>
<protein>
    <submittedName>
        <fullName evidence="1">Uncharacterized protein</fullName>
    </submittedName>
</protein>
<organism evidence="1 2">
    <name type="scientific">Acanthopleuribacter pedis</name>
    <dbReference type="NCBI Taxonomy" id="442870"/>
    <lineage>
        <taxon>Bacteria</taxon>
        <taxon>Pseudomonadati</taxon>
        <taxon>Acidobacteriota</taxon>
        <taxon>Holophagae</taxon>
        <taxon>Acanthopleuribacterales</taxon>
        <taxon>Acanthopleuribacteraceae</taxon>
        <taxon>Acanthopleuribacter</taxon>
    </lineage>
</organism>
<dbReference type="AlphaFoldDB" id="A0A8J7QFH4"/>
<reference evidence="1" key="1">
    <citation type="submission" date="2021-03" db="EMBL/GenBank/DDBJ databases">
        <authorList>
            <person name="Wang G."/>
        </authorList>
    </citation>
    <scope>NUCLEOTIDE SEQUENCE</scope>
    <source>
        <strain evidence="1">KCTC 12899</strain>
    </source>
</reference>
<gene>
    <name evidence="1" type="ORF">J3U88_03365</name>
</gene>
<dbReference type="Proteomes" id="UP000664417">
    <property type="component" value="Unassembled WGS sequence"/>
</dbReference>
<evidence type="ECO:0000313" key="2">
    <source>
        <dbReference type="Proteomes" id="UP000664417"/>
    </source>
</evidence>
<name>A0A8J7QFH4_9BACT</name>
<accession>A0A8J7QFH4</accession>
<dbReference type="RefSeq" id="WP_207856721.1">
    <property type="nucleotide sequence ID" value="NZ_JAFREP010000002.1"/>
</dbReference>
<dbReference type="EMBL" id="JAFREP010000002">
    <property type="protein sequence ID" value="MBO1317485.1"/>
    <property type="molecule type" value="Genomic_DNA"/>
</dbReference>
<keyword evidence="2" id="KW-1185">Reference proteome</keyword>
<sequence>MGRVSKYVSDQVLQPRVDVACGHCRKFGKPVLPYYGYIVDPDKAARPRQAHLDPFVSQLCTTCMNSDNTAKHEHQVEHAGRNLAAYQVPVVSAAKAFHQLPDVLPTGADFVWPFCCDDFCEWLGTARDEEERRAWCQHDAWQSKSNENPAKTGVLHLFRCGSCEKNYTNETQR</sequence>